<feature type="signal peptide" evidence="1">
    <location>
        <begin position="1"/>
        <end position="20"/>
    </location>
</feature>
<dbReference type="PANTHER" id="PTHR40446">
    <property type="entry name" value="N-ACETYLGLUCOSAMINE-1-PHOSPHODIESTER ALPHA-N-ACETYLGLUCOSAMINIDASE"/>
    <property type="match status" value="1"/>
</dbReference>
<evidence type="ECO:0000313" key="4">
    <source>
        <dbReference type="Proteomes" id="UP001228905"/>
    </source>
</evidence>
<name>A0ABU0IW61_9CAUL</name>
<evidence type="ECO:0000313" key="3">
    <source>
        <dbReference type="EMBL" id="MDQ0465388.1"/>
    </source>
</evidence>
<keyword evidence="1" id="KW-0732">Signal</keyword>
<comment type="caution">
    <text evidence="3">The sequence shown here is derived from an EMBL/GenBank/DDBJ whole genome shotgun (WGS) entry which is preliminary data.</text>
</comment>
<accession>A0ABU0IW61</accession>
<keyword evidence="4" id="KW-1185">Reference proteome</keyword>
<feature type="domain" description="Phosphodiester glycosidase" evidence="2">
    <location>
        <begin position="122"/>
        <end position="289"/>
    </location>
</feature>
<dbReference type="InterPro" id="IPR018711">
    <property type="entry name" value="NAGPA"/>
</dbReference>
<feature type="chain" id="PRO_5045566476" evidence="1">
    <location>
        <begin position="21"/>
        <end position="299"/>
    </location>
</feature>
<proteinExistence type="predicted"/>
<gene>
    <name evidence="3" type="ORF">QO010_003175</name>
</gene>
<protein>
    <submittedName>
        <fullName evidence="3">Exopolysaccharide biosynthesis protein</fullName>
    </submittedName>
</protein>
<dbReference type="PANTHER" id="PTHR40446:SF2">
    <property type="entry name" value="N-ACETYLGLUCOSAMINE-1-PHOSPHODIESTER ALPHA-N-ACETYLGLUCOSAMINIDASE"/>
    <property type="match status" value="1"/>
</dbReference>
<dbReference type="Proteomes" id="UP001228905">
    <property type="component" value="Unassembled WGS sequence"/>
</dbReference>
<dbReference type="EMBL" id="JAUSVS010000006">
    <property type="protein sequence ID" value="MDQ0465388.1"/>
    <property type="molecule type" value="Genomic_DNA"/>
</dbReference>
<evidence type="ECO:0000259" key="2">
    <source>
        <dbReference type="Pfam" id="PF09992"/>
    </source>
</evidence>
<reference evidence="3 4" key="1">
    <citation type="submission" date="2023-07" db="EMBL/GenBank/DDBJ databases">
        <title>Genomic Encyclopedia of Type Strains, Phase IV (KMG-IV): sequencing the most valuable type-strain genomes for metagenomic binning, comparative biology and taxonomic classification.</title>
        <authorList>
            <person name="Goeker M."/>
        </authorList>
    </citation>
    <scope>NUCLEOTIDE SEQUENCE [LARGE SCALE GENOMIC DNA]</scope>
    <source>
        <strain evidence="3 4">DSM 18695</strain>
    </source>
</reference>
<organism evidence="3 4">
    <name type="scientific">Caulobacter ginsengisoli</name>
    <dbReference type="NCBI Taxonomy" id="400775"/>
    <lineage>
        <taxon>Bacteria</taxon>
        <taxon>Pseudomonadati</taxon>
        <taxon>Pseudomonadota</taxon>
        <taxon>Alphaproteobacteria</taxon>
        <taxon>Caulobacterales</taxon>
        <taxon>Caulobacteraceae</taxon>
        <taxon>Caulobacter</taxon>
    </lineage>
</organism>
<evidence type="ECO:0000256" key="1">
    <source>
        <dbReference type="SAM" id="SignalP"/>
    </source>
</evidence>
<dbReference type="RefSeq" id="WP_307350660.1">
    <property type="nucleotide sequence ID" value="NZ_JAUSVS010000006.1"/>
</dbReference>
<sequence length="299" mass="30094">MRRLVLMAVLLAAVPGLALAQAGACTIPGFQQTTPLLKFQGVAFSTVTDPNNDFFGEVLTIDLTAPGVGFTASTGGGSQDTRSATTGQFLVASNTAVAINANLFWPCCQDLGNGGTSADTVLLGMVVAKGQQVSGQNIDPFEAGTALVTFGAGNQVAIQTPAVLTPLNGVVTAVAGTGIIVQQGQNNGGAQNPRYADPFGSAARTMLGLSQDGDTLYLVTIDGKAGDSGGLTVPQAASVMICLNAWTAVNLDGGGSSSMVQSDGQGGYNVLNNPSDGSLRFVGASLGVFAQPLPAARRP</sequence>
<dbReference type="Pfam" id="PF09992">
    <property type="entry name" value="NAGPA"/>
    <property type="match status" value="1"/>
</dbReference>